<sequence length="37" mass="4196">MYRVDVCRYYVVFGSVTQTVTLRAGRPVLVTGMTKEV</sequence>
<organism evidence="1 2">
    <name type="scientific">Halogranum salarium B-1</name>
    <dbReference type="NCBI Taxonomy" id="1210908"/>
    <lineage>
        <taxon>Archaea</taxon>
        <taxon>Methanobacteriati</taxon>
        <taxon>Methanobacteriota</taxon>
        <taxon>Stenosarchaea group</taxon>
        <taxon>Halobacteria</taxon>
        <taxon>Halobacteriales</taxon>
        <taxon>Haloferacaceae</taxon>
    </lineage>
</organism>
<reference evidence="1 2" key="1">
    <citation type="journal article" date="2012" name="J. Bacteriol.">
        <title>Draft Genome Sequence of the Extremely Halophilic Archaeon Halogranum salarium B-1T.</title>
        <authorList>
            <person name="Kim K.K."/>
            <person name="Lee K.C."/>
            <person name="Lee J.S."/>
        </authorList>
    </citation>
    <scope>NUCLEOTIDE SEQUENCE [LARGE SCALE GENOMIC DNA]</scope>
    <source>
        <strain evidence="1 2">B-1</strain>
    </source>
</reference>
<proteinExistence type="predicted"/>
<evidence type="ECO:0000313" key="2">
    <source>
        <dbReference type="Proteomes" id="UP000007813"/>
    </source>
</evidence>
<protein>
    <submittedName>
        <fullName evidence="1">Uncharacterized protein</fullName>
    </submittedName>
</protein>
<evidence type="ECO:0000313" key="1">
    <source>
        <dbReference type="EMBL" id="EJN60447.1"/>
    </source>
</evidence>
<gene>
    <name evidence="1" type="ORF">HSB1_10500</name>
</gene>
<dbReference type="Proteomes" id="UP000007813">
    <property type="component" value="Unassembled WGS sequence"/>
</dbReference>
<dbReference type="AlphaFoldDB" id="J3EYJ3"/>
<name>J3EYJ3_9EURY</name>
<accession>J3EYJ3</accession>
<comment type="caution">
    <text evidence="1">The sequence shown here is derived from an EMBL/GenBank/DDBJ whole genome shotgun (WGS) entry which is preliminary data.</text>
</comment>
<dbReference type="EMBL" id="ALJD01000003">
    <property type="protein sequence ID" value="EJN60447.1"/>
    <property type="molecule type" value="Genomic_DNA"/>
</dbReference>